<dbReference type="eggNOG" id="ENOG502SFVY">
    <property type="taxonomic scope" value="Eukaryota"/>
</dbReference>
<evidence type="ECO:0000256" key="1">
    <source>
        <dbReference type="SAM" id="MobiDB-lite"/>
    </source>
</evidence>
<dbReference type="EMBL" id="CH479192">
    <property type="protein sequence ID" value="EDW26627.1"/>
    <property type="molecule type" value="Genomic_DNA"/>
</dbReference>
<evidence type="ECO:0000259" key="3">
    <source>
        <dbReference type="Pfam" id="PF15973"/>
    </source>
</evidence>
<reference evidence="4 5" key="1">
    <citation type="journal article" date="2007" name="Nature">
        <title>Evolution of genes and genomes on the Drosophila phylogeny.</title>
        <authorList>
            <consortium name="Drosophila 12 Genomes Consortium"/>
            <person name="Clark A.G."/>
            <person name="Eisen M.B."/>
            <person name="Smith D.R."/>
            <person name="Bergman C.M."/>
            <person name="Oliver B."/>
            <person name="Markow T.A."/>
            <person name="Kaufman T.C."/>
            <person name="Kellis M."/>
            <person name="Gelbart W."/>
            <person name="Iyer V.N."/>
            <person name="Pollard D.A."/>
            <person name="Sackton T.B."/>
            <person name="Larracuente A.M."/>
            <person name="Singh N.D."/>
            <person name="Abad J.P."/>
            <person name="Abt D.N."/>
            <person name="Adryan B."/>
            <person name="Aguade M."/>
            <person name="Akashi H."/>
            <person name="Anderson W.W."/>
            <person name="Aquadro C.F."/>
            <person name="Ardell D.H."/>
            <person name="Arguello R."/>
            <person name="Artieri C.G."/>
            <person name="Barbash D.A."/>
            <person name="Barker D."/>
            <person name="Barsanti P."/>
            <person name="Batterham P."/>
            <person name="Batzoglou S."/>
            <person name="Begun D."/>
            <person name="Bhutkar A."/>
            <person name="Blanco E."/>
            <person name="Bosak S.A."/>
            <person name="Bradley R.K."/>
            <person name="Brand A.D."/>
            <person name="Brent M.R."/>
            <person name="Brooks A.N."/>
            <person name="Brown R.H."/>
            <person name="Butlin R.K."/>
            <person name="Caggese C."/>
            <person name="Calvi B.R."/>
            <person name="Bernardo de Carvalho A."/>
            <person name="Caspi A."/>
            <person name="Castrezana S."/>
            <person name="Celniker S.E."/>
            <person name="Chang J.L."/>
            <person name="Chapple C."/>
            <person name="Chatterji S."/>
            <person name="Chinwalla A."/>
            <person name="Civetta A."/>
            <person name="Clifton S.W."/>
            <person name="Comeron J.M."/>
            <person name="Costello J.C."/>
            <person name="Coyne J.A."/>
            <person name="Daub J."/>
            <person name="David R.G."/>
            <person name="Delcher A.L."/>
            <person name="Delehaunty K."/>
            <person name="Do C.B."/>
            <person name="Ebling H."/>
            <person name="Edwards K."/>
            <person name="Eickbush T."/>
            <person name="Evans J.D."/>
            <person name="Filipski A."/>
            <person name="Findeiss S."/>
            <person name="Freyhult E."/>
            <person name="Fulton L."/>
            <person name="Fulton R."/>
            <person name="Garcia A.C."/>
            <person name="Gardiner A."/>
            <person name="Garfield D.A."/>
            <person name="Garvin B.E."/>
            <person name="Gibson G."/>
            <person name="Gilbert D."/>
            <person name="Gnerre S."/>
            <person name="Godfrey J."/>
            <person name="Good R."/>
            <person name="Gotea V."/>
            <person name="Gravely B."/>
            <person name="Greenberg A.J."/>
            <person name="Griffiths-Jones S."/>
            <person name="Gross S."/>
            <person name="Guigo R."/>
            <person name="Gustafson E.A."/>
            <person name="Haerty W."/>
            <person name="Hahn M.W."/>
            <person name="Halligan D.L."/>
            <person name="Halpern A.L."/>
            <person name="Halter G.M."/>
            <person name="Han M.V."/>
            <person name="Heger A."/>
            <person name="Hillier L."/>
            <person name="Hinrichs A.S."/>
            <person name="Holmes I."/>
            <person name="Hoskins R.A."/>
            <person name="Hubisz M.J."/>
            <person name="Hultmark D."/>
            <person name="Huntley M.A."/>
            <person name="Jaffe D.B."/>
            <person name="Jagadeeshan S."/>
            <person name="Jeck W.R."/>
            <person name="Johnson J."/>
            <person name="Jones C.D."/>
            <person name="Jordan W.C."/>
            <person name="Karpen G.H."/>
            <person name="Kataoka E."/>
            <person name="Keightley P.D."/>
            <person name="Kheradpour P."/>
            <person name="Kirkness E.F."/>
            <person name="Koerich L.B."/>
            <person name="Kristiansen K."/>
            <person name="Kudrna D."/>
            <person name="Kulathinal R.J."/>
            <person name="Kumar S."/>
            <person name="Kwok R."/>
            <person name="Lander E."/>
            <person name="Langley C.H."/>
            <person name="Lapoint R."/>
            <person name="Lazzaro B.P."/>
            <person name="Lee S.J."/>
            <person name="Levesque L."/>
            <person name="Li R."/>
            <person name="Lin C.F."/>
            <person name="Lin M.F."/>
            <person name="Lindblad-Toh K."/>
            <person name="Llopart A."/>
            <person name="Long M."/>
            <person name="Low L."/>
            <person name="Lozovsky E."/>
            <person name="Lu J."/>
            <person name="Luo M."/>
            <person name="Machado C.A."/>
            <person name="Makalowski W."/>
            <person name="Marzo M."/>
            <person name="Matsuda M."/>
            <person name="Matzkin L."/>
            <person name="McAllister B."/>
            <person name="McBride C.S."/>
            <person name="McKernan B."/>
            <person name="McKernan K."/>
            <person name="Mendez-Lago M."/>
            <person name="Minx P."/>
            <person name="Mollenhauer M.U."/>
            <person name="Montooth K."/>
            <person name="Mount S.M."/>
            <person name="Mu X."/>
            <person name="Myers E."/>
            <person name="Negre B."/>
            <person name="Newfeld S."/>
            <person name="Nielsen R."/>
            <person name="Noor M.A."/>
            <person name="O'Grady P."/>
            <person name="Pachter L."/>
            <person name="Papaceit M."/>
            <person name="Parisi M.J."/>
            <person name="Parisi M."/>
            <person name="Parts L."/>
            <person name="Pedersen J.S."/>
            <person name="Pesole G."/>
            <person name="Phillippy A.M."/>
            <person name="Ponting C.P."/>
            <person name="Pop M."/>
            <person name="Porcelli D."/>
            <person name="Powell J.R."/>
            <person name="Prohaska S."/>
            <person name="Pruitt K."/>
            <person name="Puig M."/>
            <person name="Quesneville H."/>
            <person name="Ram K.R."/>
            <person name="Rand D."/>
            <person name="Rasmussen M.D."/>
            <person name="Reed L.K."/>
            <person name="Reenan R."/>
            <person name="Reily A."/>
            <person name="Remington K.A."/>
            <person name="Rieger T.T."/>
            <person name="Ritchie M.G."/>
            <person name="Robin C."/>
            <person name="Rogers Y.H."/>
            <person name="Rohde C."/>
            <person name="Rozas J."/>
            <person name="Rubenfield M.J."/>
            <person name="Ruiz A."/>
            <person name="Russo S."/>
            <person name="Salzberg S.L."/>
            <person name="Sanchez-Gracia A."/>
            <person name="Saranga D.J."/>
            <person name="Sato H."/>
            <person name="Schaeffer S.W."/>
            <person name="Schatz M.C."/>
            <person name="Schlenke T."/>
            <person name="Schwartz R."/>
            <person name="Segarra C."/>
            <person name="Singh R.S."/>
            <person name="Sirot L."/>
            <person name="Sirota M."/>
            <person name="Sisneros N.B."/>
            <person name="Smith C.D."/>
            <person name="Smith T.F."/>
            <person name="Spieth J."/>
            <person name="Stage D.E."/>
            <person name="Stark A."/>
            <person name="Stephan W."/>
            <person name="Strausberg R.L."/>
            <person name="Strempel S."/>
            <person name="Sturgill D."/>
            <person name="Sutton G."/>
            <person name="Sutton G.G."/>
            <person name="Tao W."/>
            <person name="Teichmann S."/>
            <person name="Tobari Y.N."/>
            <person name="Tomimura Y."/>
            <person name="Tsolas J.M."/>
            <person name="Valente V.L."/>
            <person name="Venter E."/>
            <person name="Venter J.C."/>
            <person name="Vicario S."/>
            <person name="Vieira F.G."/>
            <person name="Vilella A.J."/>
            <person name="Villasante A."/>
            <person name="Walenz B."/>
            <person name="Wang J."/>
            <person name="Wasserman M."/>
            <person name="Watts T."/>
            <person name="Wilson D."/>
            <person name="Wilson R.K."/>
            <person name="Wing R.A."/>
            <person name="Wolfner M.F."/>
            <person name="Wong A."/>
            <person name="Wong G.K."/>
            <person name="Wu C.I."/>
            <person name="Wu G."/>
            <person name="Yamamoto D."/>
            <person name="Yang H.P."/>
            <person name="Yang S.P."/>
            <person name="Yorke J.A."/>
            <person name="Yoshida K."/>
            <person name="Zdobnov E."/>
            <person name="Zhang P."/>
            <person name="Zhang Y."/>
            <person name="Zimin A.V."/>
            <person name="Baldwin J."/>
            <person name="Abdouelleil A."/>
            <person name="Abdulkadir J."/>
            <person name="Abebe A."/>
            <person name="Abera B."/>
            <person name="Abreu J."/>
            <person name="Acer S.C."/>
            <person name="Aftuck L."/>
            <person name="Alexander A."/>
            <person name="An P."/>
            <person name="Anderson E."/>
            <person name="Anderson S."/>
            <person name="Arachi H."/>
            <person name="Azer M."/>
            <person name="Bachantsang P."/>
            <person name="Barry A."/>
            <person name="Bayul T."/>
            <person name="Berlin A."/>
            <person name="Bessette D."/>
            <person name="Bloom T."/>
            <person name="Blye J."/>
            <person name="Boguslavskiy L."/>
            <person name="Bonnet C."/>
            <person name="Boukhgalter B."/>
            <person name="Bourzgui I."/>
            <person name="Brown A."/>
            <person name="Cahill P."/>
            <person name="Channer S."/>
            <person name="Cheshatsang Y."/>
            <person name="Chuda L."/>
            <person name="Citroen M."/>
            <person name="Collymore A."/>
            <person name="Cooke P."/>
            <person name="Costello M."/>
            <person name="D'Aco K."/>
            <person name="Daza R."/>
            <person name="De Haan G."/>
            <person name="DeGray S."/>
            <person name="DeMaso C."/>
            <person name="Dhargay N."/>
            <person name="Dooley K."/>
            <person name="Dooley E."/>
            <person name="Doricent M."/>
            <person name="Dorje P."/>
            <person name="Dorjee K."/>
            <person name="Dupes A."/>
            <person name="Elong R."/>
            <person name="Falk J."/>
            <person name="Farina A."/>
            <person name="Faro S."/>
            <person name="Ferguson D."/>
            <person name="Fisher S."/>
            <person name="Foley C.D."/>
            <person name="Franke A."/>
            <person name="Friedrich D."/>
            <person name="Gadbois L."/>
            <person name="Gearin G."/>
            <person name="Gearin C.R."/>
            <person name="Giannoukos G."/>
            <person name="Goode T."/>
            <person name="Graham J."/>
            <person name="Grandbois E."/>
            <person name="Grewal S."/>
            <person name="Gyaltsen K."/>
            <person name="Hafez N."/>
            <person name="Hagos B."/>
            <person name="Hall J."/>
            <person name="Henson C."/>
            <person name="Hollinger A."/>
            <person name="Honan T."/>
            <person name="Huard M.D."/>
            <person name="Hughes L."/>
            <person name="Hurhula B."/>
            <person name="Husby M.E."/>
            <person name="Kamat A."/>
            <person name="Kanga B."/>
            <person name="Kashin S."/>
            <person name="Khazanovich D."/>
            <person name="Kisner P."/>
            <person name="Lance K."/>
            <person name="Lara M."/>
            <person name="Lee W."/>
            <person name="Lennon N."/>
            <person name="Letendre F."/>
            <person name="LeVine R."/>
            <person name="Lipovsky A."/>
            <person name="Liu X."/>
            <person name="Liu J."/>
            <person name="Liu S."/>
            <person name="Lokyitsang T."/>
            <person name="Lokyitsang Y."/>
            <person name="Lubonja R."/>
            <person name="Lui A."/>
            <person name="MacDonald P."/>
            <person name="Magnisalis V."/>
            <person name="Maru K."/>
            <person name="Matthews C."/>
            <person name="McCusker W."/>
            <person name="McDonough S."/>
            <person name="Mehta T."/>
            <person name="Meldrim J."/>
            <person name="Meneus L."/>
            <person name="Mihai O."/>
            <person name="Mihalev A."/>
            <person name="Mihova T."/>
            <person name="Mittelman R."/>
            <person name="Mlenga V."/>
            <person name="Montmayeur A."/>
            <person name="Mulrain L."/>
            <person name="Navidi A."/>
            <person name="Naylor J."/>
            <person name="Negash T."/>
            <person name="Nguyen T."/>
            <person name="Nguyen N."/>
            <person name="Nicol R."/>
            <person name="Norbu C."/>
            <person name="Norbu N."/>
            <person name="Novod N."/>
            <person name="O'Neill B."/>
            <person name="Osman S."/>
            <person name="Markiewicz E."/>
            <person name="Oyono O.L."/>
            <person name="Patti C."/>
            <person name="Phunkhang P."/>
            <person name="Pierre F."/>
            <person name="Priest M."/>
            <person name="Raghuraman S."/>
            <person name="Rege F."/>
            <person name="Reyes R."/>
            <person name="Rise C."/>
            <person name="Rogov P."/>
            <person name="Ross K."/>
            <person name="Ryan E."/>
            <person name="Settipalli S."/>
            <person name="Shea T."/>
            <person name="Sherpa N."/>
            <person name="Shi L."/>
            <person name="Shih D."/>
            <person name="Sparrow T."/>
            <person name="Spaulding J."/>
            <person name="Stalker J."/>
            <person name="Stange-Thomann N."/>
            <person name="Stavropoulos S."/>
            <person name="Stone C."/>
            <person name="Strader C."/>
            <person name="Tesfaye S."/>
            <person name="Thomson T."/>
            <person name="Thoulutsang Y."/>
            <person name="Thoulutsang D."/>
            <person name="Topham K."/>
            <person name="Topping I."/>
            <person name="Tsamla T."/>
            <person name="Vassiliev H."/>
            <person name="Vo A."/>
            <person name="Wangchuk T."/>
            <person name="Wangdi T."/>
            <person name="Weiand M."/>
            <person name="Wilkinson J."/>
            <person name="Wilson A."/>
            <person name="Yadav S."/>
            <person name="Young G."/>
            <person name="Yu Q."/>
            <person name="Zembek L."/>
            <person name="Zhong D."/>
            <person name="Zimmer A."/>
            <person name="Zwirko Z."/>
            <person name="Jaffe D.B."/>
            <person name="Alvarez P."/>
            <person name="Brockman W."/>
            <person name="Butler J."/>
            <person name="Chin C."/>
            <person name="Gnerre S."/>
            <person name="Grabherr M."/>
            <person name="Kleber M."/>
            <person name="Mauceli E."/>
            <person name="MacCallum I."/>
        </authorList>
    </citation>
    <scope>NUCLEOTIDE SEQUENCE [LARGE SCALE GENOMIC DNA]</scope>
    <source>
        <strain evidence="5">MSH-3 / Tucson 14011-0111.49</strain>
    </source>
</reference>
<organism evidence="5">
    <name type="scientific">Drosophila persimilis</name>
    <name type="common">Fruit fly</name>
    <dbReference type="NCBI Taxonomy" id="7234"/>
    <lineage>
        <taxon>Eukaryota</taxon>
        <taxon>Metazoa</taxon>
        <taxon>Ecdysozoa</taxon>
        <taxon>Arthropoda</taxon>
        <taxon>Hexapoda</taxon>
        <taxon>Insecta</taxon>
        <taxon>Pterygota</taxon>
        <taxon>Neoptera</taxon>
        <taxon>Endopterygota</taxon>
        <taxon>Diptera</taxon>
        <taxon>Brachycera</taxon>
        <taxon>Muscomorpha</taxon>
        <taxon>Ephydroidea</taxon>
        <taxon>Drosophilidae</taxon>
        <taxon>Drosophila</taxon>
        <taxon>Sophophora</taxon>
    </lineage>
</organism>
<dbReference type="AlphaFoldDB" id="B4GV90"/>
<dbReference type="InterPro" id="IPR031903">
    <property type="entry name" value="DUF4766"/>
</dbReference>
<dbReference type="STRING" id="7234.B4GV90"/>
<sequence length="278" mass="26879">MKVFVCMCALFAVANAGFLGLLGGGGGGGVGGGGGGGGLKAGISLGGSSGGGGGGYGGGGGGGYGGGYNGGSHGGHGGHGGGPVQVVKVIHQQGGYSGGGYSGGGGGGGGYAGGYGYEPAPQVYKVKVISEGGSHGHGPAPGPVYGAPESVKVIKLLSESAPLVSGPSFVGGGGGGSSGVSQVIKWCTRTMTVVLLRRHSGSFSGLRKVVLSYHEHSALRRSPAYASIDVPNSSVPPSKHLRDPEHPPPKHPAPVSRPTNNSLPVEHAPAQTYCPSAY</sequence>
<feature type="signal peptide" evidence="2">
    <location>
        <begin position="1"/>
        <end position="16"/>
    </location>
</feature>
<keyword evidence="5" id="KW-1185">Reference proteome</keyword>
<feature type="domain" description="DUF4766" evidence="3">
    <location>
        <begin position="76"/>
        <end position="178"/>
    </location>
</feature>
<feature type="chain" id="PRO_5002804335" evidence="2">
    <location>
        <begin position="17"/>
        <end position="278"/>
    </location>
</feature>
<evidence type="ECO:0000313" key="4">
    <source>
        <dbReference type="EMBL" id="EDW26627.1"/>
    </source>
</evidence>
<keyword evidence="2" id="KW-0732">Signal</keyword>
<gene>
    <name evidence="4" type="primary">Dper\GL13119</name>
    <name evidence="4" type="ORF">Dper_GL13119</name>
</gene>
<protein>
    <submittedName>
        <fullName evidence="4">GL13119</fullName>
    </submittedName>
</protein>
<feature type="region of interest" description="Disordered" evidence="1">
    <location>
        <begin position="224"/>
        <end position="278"/>
    </location>
</feature>
<dbReference type="HOGENOM" id="CLU_062510_0_0_1"/>
<name>B4GV90_DROPE</name>
<proteinExistence type="predicted"/>
<dbReference type="Pfam" id="PF15973">
    <property type="entry name" value="DUF4766"/>
    <property type="match status" value="1"/>
</dbReference>
<accession>B4GV90</accession>
<dbReference type="Proteomes" id="UP000008744">
    <property type="component" value="Unassembled WGS sequence"/>
</dbReference>
<evidence type="ECO:0000313" key="5">
    <source>
        <dbReference type="Proteomes" id="UP000008744"/>
    </source>
</evidence>
<evidence type="ECO:0000256" key="2">
    <source>
        <dbReference type="SAM" id="SignalP"/>
    </source>
</evidence>